<comment type="caution">
    <text evidence="1">The sequence shown here is derived from an EMBL/GenBank/DDBJ whole genome shotgun (WGS) entry which is preliminary data.</text>
</comment>
<gene>
    <name evidence="1" type="ORF">K3G42_032522</name>
</gene>
<accession>A0ACB8EMD3</accession>
<sequence length="192" mass="20522">MKEGNPKEWRHARRRASGWGVEAWRKEDPKEGGMEEGGTHGQADQVAPWPMKDPGSSGGGIHGRRGDHGGPVEGGRKVVAHGEGTQEGSKSGGPKATKEDHGRTHGPRPMTHGGRRSSGDHDPWHHGHMEDPHDPRIHMGTGTKTQGPMTQGRTHGGSKDPATHDPSIQDPMTQYDRPRPTDPSSGGPSGDP</sequence>
<keyword evidence="2" id="KW-1185">Reference proteome</keyword>
<proteinExistence type="predicted"/>
<reference evidence="1" key="1">
    <citation type="submission" date="2021-08" db="EMBL/GenBank/DDBJ databases">
        <title>The first chromosome-level gecko genome reveals the dynamic sex chromosomes of Neotropical dwarf geckos (Sphaerodactylidae: Sphaerodactylus).</title>
        <authorList>
            <person name="Pinto B.J."/>
            <person name="Keating S.E."/>
            <person name="Gamble T."/>
        </authorList>
    </citation>
    <scope>NUCLEOTIDE SEQUENCE</scope>
    <source>
        <strain evidence="1">TG3544</strain>
    </source>
</reference>
<dbReference type="Proteomes" id="UP000827872">
    <property type="component" value="Linkage Group LG03"/>
</dbReference>
<organism evidence="1 2">
    <name type="scientific">Sphaerodactylus townsendi</name>
    <dbReference type="NCBI Taxonomy" id="933632"/>
    <lineage>
        <taxon>Eukaryota</taxon>
        <taxon>Metazoa</taxon>
        <taxon>Chordata</taxon>
        <taxon>Craniata</taxon>
        <taxon>Vertebrata</taxon>
        <taxon>Euteleostomi</taxon>
        <taxon>Lepidosauria</taxon>
        <taxon>Squamata</taxon>
        <taxon>Bifurcata</taxon>
        <taxon>Gekkota</taxon>
        <taxon>Sphaerodactylidae</taxon>
        <taxon>Sphaerodactylus</taxon>
    </lineage>
</organism>
<dbReference type="EMBL" id="CM037616">
    <property type="protein sequence ID" value="KAH7993871.1"/>
    <property type="molecule type" value="Genomic_DNA"/>
</dbReference>
<protein>
    <submittedName>
        <fullName evidence="1">Uncharacterized protein</fullName>
    </submittedName>
</protein>
<evidence type="ECO:0000313" key="1">
    <source>
        <dbReference type="EMBL" id="KAH7993871.1"/>
    </source>
</evidence>
<name>A0ACB8EMD3_9SAUR</name>
<evidence type="ECO:0000313" key="2">
    <source>
        <dbReference type="Proteomes" id="UP000827872"/>
    </source>
</evidence>